<protein>
    <submittedName>
        <fullName evidence="4">GNAT family N-acetyltransferase</fullName>
    </submittedName>
</protein>
<dbReference type="CDD" id="cd04301">
    <property type="entry name" value="NAT_SF"/>
    <property type="match status" value="1"/>
</dbReference>
<dbReference type="EMBL" id="RSEC01000053">
    <property type="protein sequence ID" value="RSD15470.1"/>
    <property type="molecule type" value="Genomic_DNA"/>
</dbReference>
<evidence type="ECO:0000256" key="2">
    <source>
        <dbReference type="ARBA" id="ARBA00023315"/>
    </source>
</evidence>
<keyword evidence="1 4" id="KW-0808">Transferase</keyword>
<dbReference type="PANTHER" id="PTHR43420">
    <property type="entry name" value="ACETYLTRANSFERASE"/>
    <property type="match status" value="1"/>
</dbReference>
<sequence>MQRDRAERVLGFAPHLAQLGDLVLIDGFAELAGPERPEQDHVERLQDAEELGVGAGAGLVGAGFPLALPPALFTSGFLGHPLGFAPAREHLGGEHPGQAEQCDDDRYPHRDLGTHERTLPAALRMWDRCRRGRPGRDPGAMASPLDNPALASLTGPHARFAEQRGRVLRYPEDVAPFLALPDDPGERDWLDVAELAGPGETVVLAATTARPPSGWEVLGVTPGVQLVDEGVAAATEPEAVRLGLADVPEMLDLVERTKPGPFRKRTVELGTYLGIRRGGALVAMAGERLHPPGYTEISAVCTDPAHRGEGLATRLVLAVAAGIRDRGETPMMHAAASNTAAIRLYLSLGFALRSRPDFVAVRVPG</sequence>
<comment type="caution">
    <text evidence="4">The sequence shown here is derived from an EMBL/GenBank/DDBJ whole genome shotgun (WGS) entry which is preliminary data.</text>
</comment>
<evidence type="ECO:0000313" key="4">
    <source>
        <dbReference type="EMBL" id="RSD15470.1"/>
    </source>
</evidence>
<dbReference type="InterPro" id="IPR050680">
    <property type="entry name" value="YpeA/RimI_acetyltransf"/>
</dbReference>
<dbReference type="Pfam" id="PF08445">
    <property type="entry name" value="FR47"/>
    <property type="match status" value="1"/>
</dbReference>
<accession>A0A3R9EPM7</accession>
<dbReference type="AlphaFoldDB" id="A0A3R9EPM7"/>
<dbReference type="OrthoDB" id="9797456at2"/>
<evidence type="ECO:0000256" key="1">
    <source>
        <dbReference type="ARBA" id="ARBA00022679"/>
    </source>
</evidence>
<dbReference type="PROSITE" id="PS51186">
    <property type="entry name" value="GNAT"/>
    <property type="match status" value="1"/>
</dbReference>
<gene>
    <name evidence="4" type="ORF">EIY87_24185</name>
</gene>
<dbReference type="Proteomes" id="UP000267081">
    <property type="component" value="Unassembled WGS sequence"/>
</dbReference>
<dbReference type="InterPro" id="IPR016181">
    <property type="entry name" value="Acyl_CoA_acyltransferase"/>
</dbReference>
<keyword evidence="2" id="KW-0012">Acyltransferase</keyword>
<reference evidence="4 5" key="1">
    <citation type="submission" date="2018-12" db="EMBL/GenBank/DDBJ databases">
        <title>Amycolatopsis eburnea sp. nov. actinomycete associate with arbuscular mycorrhiza fungal spore.</title>
        <authorList>
            <person name="Lumyong S."/>
            <person name="Chaiya L."/>
        </authorList>
    </citation>
    <scope>NUCLEOTIDE SEQUENCE [LARGE SCALE GENOMIC DNA]</scope>
    <source>
        <strain evidence="4 5">GLM-1</strain>
    </source>
</reference>
<name>A0A3R9EPM7_9PSEU</name>
<dbReference type="GO" id="GO:0016747">
    <property type="term" value="F:acyltransferase activity, transferring groups other than amino-acyl groups"/>
    <property type="evidence" value="ECO:0007669"/>
    <property type="project" value="InterPro"/>
</dbReference>
<dbReference type="InterPro" id="IPR013653">
    <property type="entry name" value="GCN5-like_dom"/>
</dbReference>
<proteinExistence type="predicted"/>
<dbReference type="SUPFAM" id="SSF55729">
    <property type="entry name" value="Acyl-CoA N-acyltransferases (Nat)"/>
    <property type="match status" value="1"/>
</dbReference>
<organism evidence="4 5">
    <name type="scientific">Amycolatopsis eburnea</name>
    <dbReference type="NCBI Taxonomy" id="2267691"/>
    <lineage>
        <taxon>Bacteria</taxon>
        <taxon>Bacillati</taxon>
        <taxon>Actinomycetota</taxon>
        <taxon>Actinomycetes</taxon>
        <taxon>Pseudonocardiales</taxon>
        <taxon>Pseudonocardiaceae</taxon>
        <taxon>Amycolatopsis</taxon>
    </lineage>
</organism>
<dbReference type="PANTHER" id="PTHR43420:SF3">
    <property type="entry name" value="N-ACETYLTRANSFERASE DOMAIN-CONTAINING PROTEIN"/>
    <property type="match status" value="1"/>
</dbReference>
<keyword evidence="5" id="KW-1185">Reference proteome</keyword>
<dbReference type="InterPro" id="IPR000182">
    <property type="entry name" value="GNAT_dom"/>
</dbReference>
<evidence type="ECO:0000313" key="5">
    <source>
        <dbReference type="Proteomes" id="UP000267081"/>
    </source>
</evidence>
<feature type="domain" description="N-acetyltransferase" evidence="3">
    <location>
        <begin position="237"/>
        <end position="365"/>
    </location>
</feature>
<evidence type="ECO:0000259" key="3">
    <source>
        <dbReference type="PROSITE" id="PS51186"/>
    </source>
</evidence>
<dbReference type="Gene3D" id="3.40.630.30">
    <property type="match status" value="1"/>
</dbReference>